<protein>
    <submittedName>
        <fullName evidence="2">Uncharacterized protein</fullName>
    </submittedName>
</protein>
<dbReference type="HOGENOM" id="CLU_1401418_0_0_6"/>
<accession>B1JD24</accession>
<proteinExistence type="predicted"/>
<feature type="compositionally biased region" description="Acidic residues" evidence="1">
    <location>
        <begin position="138"/>
        <end position="152"/>
    </location>
</feature>
<dbReference type="AlphaFoldDB" id="B1JD24"/>
<reference evidence="2" key="1">
    <citation type="submission" date="2008-02" db="EMBL/GenBank/DDBJ databases">
        <title>Complete sequence of Psuedomonas putida W619.</title>
        <authorList>
            <consortium name="US DOE Joint Genome Institute"/>
            <person name="Copeland A."/>
            <person name="Lucas S."/>
            <person name="Lapidus A."/>
            <person name="Barry K."/>
            <person name="Detter J.C."/>
            <person name="Glavina del Rio T."/>
            <person name="Dalin E."/>
            <person name="Tice H."/>
            <person name="Pitluck S."/>
            <person name="Chain P."/>
            <person name="Malfatti S."/>
            <person name="Shin M."/>
            <person name="Vergez L."/>
            <person name="Schmutz J."/>
            <person name="Larimer F."/>
            <person name="Land M."/>
            <person name="Hauser L."/>
            <person name="Kyrpides N."/>
            <person name="Kim E."/>
            <person name="Taghavi S."/>
            <person name="Vangronsveld D."/>
            <person name="van der Lelie D."/>
            <person name="Richardson P."/>
        </authorList>
    </citation>
    <scope>NUCLEOTIDE SEQUENCE</scope>
    <source>
        <strain evidence="2">W619</strain>
    </source>
</reference>
<gene>
    <name evidence="2" type="ordered locus">PputW619_3970</name>
</gene>
<organism evidence="2">
    <name type="scientific">Pseudomonas putida (strain W619)</name>
    <dbReference type="NCBI Taxonomy" id="390235"/>
    <lineage>
        <taxon>Bacteria</taxon>
        <taxon>Pseudomonadati</taxon>
        <taxon>Pseudomonadota</taxon>
        <taxon>Gammaproteobacteria</taxon>
        <taxon>Pseudomonadales</taxon>
        <taxon>Pseudomonadaceae</taxon>
        <taxon>Pseudomonas</taxon>
    </lineage>
</organism>
<sequence>MKSMESLVDIQEAISVISVNDEREELIAEILELSDNPSKRGRLGQLKIELDKLSKSQVPKEKAANDRLHYRNTSAVLEHGFKRRLDLSMDMKDCRVDADLKRDCLKDPEDFVFKTYSRVSEVELVLLGMVTQCRPYQEQEEEQEEEEEEEEDAGGKLSEMIRHTTAALQSLEAHFHRPAVNQIIVHPIAVYLEL</sequence>
<feature type="region of interest" description="Disordered" evidence="1">
    <location>
        <begin position="136"/>
        <end position="156"/>
    </location>
</feature>
<evidence type="ECO:0000256" key="1">
    <source>
        <dbReference type="SAM" id="MobiDB-lite"/>
    </source>
</evidence>
<dbReference type="KEGG" id="ppw:PputW619_3970"/>
<name>B1JD24_PSEPW</name>
<dbReference type="EMBL" id="CP000949">
    <property type="protein sequence ID" value="ACA74450.1"/>
    <property type="molecule type" value="Genomic_DNA"/>
</dbReference>
<evidence type="ECO:0000313" key="2">
    <source>
        <dbReference type="EMBL" id="ACA74450.1"/>
    </source>
</evidence>